<comment type="caution">
    <text evidence="2">Lacks conserved residue(s) required for the propagation of feature annotation.</text>
</comment>
<sequence length="261" mass="28951">MEFISKLLSKVAARFSFICCCLSWVSMHQYISNASCDFVFLVFRLGESVEFKNISALEISNNPAEPEPSEPKIRFVAGIHGNAPVGTELLLEFAAYLCINYGKNRAISKLINETRIFIVPSINPDGREQAAEKKCSSSRGLTNSNDKDLDKTFFGPEACSIFHKLFFLSFPTLTGNSMQHLVEPEPETRAMMNFIQSNDFSLSVALDGGALVVTYPYDKPVQTGNTTLYTTLKYLANVYARNHPKMHPGDTACSNNGQSMT</sequence>
<dbReference type="Proteomes" id="UP000261380">
    <property type="component" value="Unplaced"/>
</dbReference>
<dbReference type="AlphaFoldDB" id="A0A3B5M6D3"/>
<dbReference type="GO" id="GO:0004181">
    <property type="term" value="F:metallocarboxypeptidase activity"/>
    <property type="evidence" value="ECO:0007669"/>
    <property type="project" value="InterPro"/>
</dbReference>
<dbReference type="InterPro" id="IPR000834">
    <property type="entry name" value="Peptidase_M14"/>
</dbReference>
<evidence type="ECO:0000259" key="3">
    <source>
        <dbReference type="PROSITE" id="PS52035"/>
    </source>
</evidence>
<dbReference type="Ensembl" id="ENSXCOT00000017170.1">
    <property type="protein sequence ID" value="ENSXCOP00000016951.1"/>
    <property type="gene ID" value="ENSXCOG00000012780.1"/>
</dbReference>
<accession>A0A3B5M6D3</accession>
<dbReference type="InterPro" id="IPR050753">
    <property type="entry name" value="Peptidase_M14_domain"/>
</dbReference>
<dbReference type="Gene3D" id="3.40.630.10">
    <property type="entry name" value="Zn peptidases"/>
    <property type="match status" value="1"/>
</dbReference>
<dbReference type="PANTHER" id="PTHR11532">
    <property type="entry name" value="PROTEASE M14 CARBOXYPEPTIDASE"/>
    <property type="match status" value="1"/>
</dbReference>
<dbReference type="PANTHER" id="PTHR11532:SF62">
    <property type="entry name" value="CARBOXYPEPTIDASE D"/>
    <property type="match status" value="1"/>
</dbReference>
<dbReference type="GO" id="GO:0005615">
    <property type="term" value="C:extracellular space"/>
    <property type="evidence" value="ECO:0007669"/>
    <property type="project" value="TreeGrafter"/>
</dbReference>
<dbReference type="GO" id="GO:0008270">
    <property type="term" value="F:zinc ion binding"/>
    <property type="evidence" value="ECO:0007669"/>
    <property type="project" value="InterPro"/>
</dbReference>
<protein>
    <recommendedName>
        <fullName evidence="3">Peptidase M14 domain-containing protein</fullName>
    </recommendedName>
</protein>
<feature type="domain" description="Peptidase M14" evidence="3">
    <location>
        <begin position="1"/>
        <end position="261"/>
    </location>
</feature>
<evidence type="ECO:0000256" key="2">
    <source>
        <dbReference type="PROSITE-ProRule" id="PRU01379"/>
    </source>
</evidence>
<dbReference type="GO" id="GO:0006518">
    <property type="term" value="P:peptide metabolic process"/>
    <property type="evidence" value="ECO:0007669"/>
    <property type="project" value="TreeGrafter"/>
</dbReference>
<dbReference type="GeneTree" id="ENSGT00940000156919"/>
<evidence type="ECO:0000256" key="1">
    <source>
        <dbReference type="ARBA" id="ARBA00005988"/>
    </source>
</evidence>
<dbReference type="STRING" id="32473.ENSXCOP00000016951"/>
<dbReference type="GO" id="GO:0016485">
    <property type="term" value="P:protein processing"/>
    <property type="evidence" value="ECO:0007669"/>
    <property type="project" value="TreeGrafter"/>
</dbReference>
<name>A0A3B5M6D3_9TELE</name>
<comment type="similarity">
    <text evidence="1 2">Belongs to the peptidase M14 family.</text>
</comment>
<dbReference type="PRINTS" id="PR00765">
    <property type="entry name" value="CRBOXYPTASEA"/>
</dbReference>
<dbReference type="SMART" id="SM00631">
    <property type="entry name" value="Zn_pept"/>
    <property type="match status" value="1"/>
</dbReference>
<evidence type="ECO:0000313" key="5">
    <source>
        <dbReference type="Proteomes" id="UP000261380"/>
    </source>
</evidence>
<proteinExistence type="inferred from homology"/>
<reference evidence="4" key="2">
    <citation type="submission" date="2025-09" db="UniProtKB">
        <authorList>
            <consortium name="Ensembl"/>
        </authorList>
    </citation>
    <scope>IDENTIFICATION</scope>
</reference>
<dbReference type="PROSITE" id="PS52035">
    <property type="entry name" value="PEPTIDASE_M14"/>
    <property type="match status" value="1"/>
</dbReference>
<keyword evidence="5" id="KW-1185">Reference proteome</keyword>
<dbReference type="Pfam" id="PF00246">
    <property type="entry name" value="Peptidase_M14"/>
    <property type="match status" value="1"/>
</dbReference>
<evidence type="ECO:0000313" key="4">
    <source>
        <dbReference type="Ensembl" id="ENSXCOP00000016951.1"/>
    </source>
</evidence>
<dbReference type="SUPFAM" id="SSF53187">
    <property type="entry name" value="Zn-dependent exopeptidases"/>
    <property type="match status" value="1"/>
</dbReference>
<reference evidence="4" key="1">
    <citation type="submission" date="2025-08" db="UniProtKB">
        <authorList>
            <consortium name="Ensembl"/>
        </authorList>
    </citation>
    <scope>IDENTIFICATION</scope>
</reference>
<organism evidence="4 5">
    <name type="scientific">Xiphophorus couchianus</name>
    <name type="common">Monterrey platyfish</name>
    <dbReference type="NCBI Taxonomy" id="32473"/>
    <lineage>
        <taxon>Eukaryota</taxon>
        <taxon>Metazoa</taxon>
        <taxon>Chordata</taxon>
        <taxon>Craniata</taxon>
        <taxon>Vertebrata</taxon>
        <taxon>Euteleostomi</taxon>
        <taxon>Actinopterygii</taxon>
        <taxon>Neopterygii</taxon>
        <taxon>Teleostei</taxon>
        <taxon>Neoteleostei</taxon>
        <taxon>Acanthomorphata</taxon>
        <taxon>Ovalentaria</taxon>
        <taxon>Atherinomorphae</taxon>
        <taxon>Cyprinodontiformes</taxon>
        <taxon>Poeciliidae</taxon>
        <taxon>Poeciliinae</taxon>
        <taxon>Xiphophorus</taxon>
    </lineage>
</organism>